<dbReference type="InterPro" id="IPR036271">
    <property type="entry name" value="Tet_transcr_reg_TetR-rel_C_sf"/>
</dbReference>
<evidence type="ECO:0000259" key="5">
    <source>
        <dbReference type="PROSITE" id="PS50977"/>
    </source>
</evidence>
<dbReference type="Pfam" id="PF00440">
    <property type="entry name" value="TetR_N"/>
    <property type="match status" value="1"/>
</dbReference>
<proteinExistence type="predicted"/>
<name>A0A0N7M0F4_9RHOB</name>
<dbReference type="Gene3D" id="1.10.357.10">
    <property type="entry name" value="Tetracycline Repressor, domain 2"/>
    <property type="match status" value="1"/>
</dbReference>
<protein>
    <submittedName>
        <fullName evidence="6">Copper outer membrane regulator</fullName>
    </submittedName>
</protein>
<organism evidence="6 7">
    <name type="scientific">Tritonibacter multivorans</name>
    <dbReference type="NCBI Taxonomy" id="928856"/>
    <lineage>
        <taxon>Bacteria</taxon>
        <taxon>Pseudomonadati</taxon>
        <taxon>Pseudomonadota</taxon>
        <taxon>Alphaproteobacteria</taxon>
        <taxon>Rhodobacterales</taxon>
        <taxon>Paracoccaceae</taxon>
        <taxon>Tritonibacter</taxon>
    </lineage>
</organism>
<evidence type="ECO:0000313" key="7">
    <source>
        <dbReference type="Proteomes" id="UP000052022"/>
    </source>
</evidence>
<dbReference type="GO" id="GO:0003677">
    <property type="term" value="F:DNA binding"/>
    <property type="evidence" value="ECO:0007669"/>
    <property type="project" value="UniProtKB-UniRule"/>
</dbReference>
<dbReference type="InterPro" id="IPR001647">
    <property type="entry name" value="HTH_TetR"/>
</dbReference>
<dbReference type="STRING" id="928856.SAMN04488049_104113"/>
<evidence type="ECO:0000256" key="1">
    <source>
        <dbReference type="ARBA" id="ARBA00023015"/>
    </source>
</evidence>
<dbReference type="AlphaFoldDB" id="A0A0N7M0F4"/>
<evidence type="ECO:0000256" key="2">
    <source>
        <dbReference type="ARBA" id="ARBA00023125"/>
    </source>
</evidence>
<evidence type="ECO:0000313" key="6">
    <source>
        <dbReference type="EMBL" id="CUH80313.1"/>
    </source>
</evidence>
<dbReference type="InterPro" id="IPR009057">
    <property type="entry name" value="Homeodomain-like_sf"/>
</dbReference>
<dbReference type="PROSITE" id="PS50977">
    <property type="entry name" value="HTH_TETR_2"/>
    <property type="match status" value="1"/>
</dbReference>
<dbReference type="Pfam" id="PF16925">
    <property type="entry name" value="TetR_C_13"/>
    <property type="match status" value="1"/>
</dbReference>
<dbReference type="OrthoDB" id="9779746at2"/>
<dbReference type="Gene3D" id="1.10.10.60">
    <property type="entry name" value="Homeodomain-like"/>
    <property type="match status" value="1"/>
</dbReference>
<dbReference type="PRINTS" id="PR00455">
    <property type="entry name" value="HTHTETR"/>
</dbReference>
<dbReference type="Proteomes" id="UP000052022">
    <property type="component" value="Unassembled WGS sequence"/>
</dbReference>
<accession>A0A0N7M0F4</accession>
<evidence type="ECO:0000256" key="3">
    <source>
        <dbReference type="ARBA" id="ARBA00023163"/>
    </source>
</evidence>
<keyword evidence="1" id="KW-0805">Transcription regulation</keyword>
<dbReference type="PANTHER" id="PTHR47506">
    <property type="entry name" value="TRANSCRIPTIONAL REGULATORY PROTEIN"/>
    <property type="match status" value="1"/>
</dbReference>
<reference evidence="6 7" key="1">
    <citation type="submission" date="2015-09" db="EMBL/GenBank/DDBJ databases">
        <authorList>
            <consortium name="Swine Surveillance"/>
        </authorList>
    </citation>
    <scope>NUCLEOTIDE SEQUENCE [LARGE SCALE GENOMIC DNA]</scope>
    <source>
        <strain evidence="6 7">CECT 7557</strain>
    </source>
</reference>
<dbReference type="InterPro" id="IPR011075">
    <property type="entry name" value="TetR_C"/>
</dbReference>
<evidence type="ECO:0000256" key="4">
    <source>
        <dbReference type="PROSITE-ProRule" id="PRU00335"/>
    </source>
</evidence>
<dbReference type="PANTHER" id="PTHR47506:SF10">
    <property type="entry name" value="TRANSCRIPTIONAL REGULATORY PROTEIN"/>
    <property type="match status" value="1"/>
</dbReference>
<dbReference type="RefSeq" id="WP_058290857.1">
    <property type="nucleotide sequence ID" value="NZ_CYSD01000039.1"/>
</dbReference>
<dbReference type="SUPFAM" id="SSF48498">
    <property type="entry name" value="Tetracyclin repressor-like, C-terminal domain"/>
    <property type="match status" value="1"/>
</dbReference>
<sequence>MSRAQPYDRQTAIDAAMTLFWEKGYHATSLKDLEAALQMKPGSIYAAFKSKEGLYLEALAYYGESFEQRLGAVAEVSDTPLKTLANFMRSQVKADEKGVLRACMVVKTLLDLPLADGPIGAAARAQYDHTRNAFADLFRAAQAQGQLAADADAEVLAKRYQMAITALRIEAQRTPNDPLVAELAETQAAEIEGLAV</sequence>
<keyword evidence="7" id="KW-1185">Reference proteome</keyword>
<dbReference type="EMBL" id="CYSD01000039">
    <property type="protein sequence ID" value="CUH80313.1"/>
    <property type="molecule type" value="Genomic_DNA"/>
</dbReference>
<keyword evidence="3" id="KW-0804">Transcription</keyword>
<feature type="domain" description="HTH tetR-type" evidence="5">
    <location>
        <begin position="6"/>
        <end position="66"/>
    </location>
</feature>
<gene>
    <name evidence="6" type="primary">comR</name>
    <name evidence="6" type="ORF">TRM7557_02830</name>
</gene>
<feature type="DNA-binding region" description="H-T-H motif" evidence="4">
    <location>
        <begin position="29"/>
        <end position="48"/>
    </location>
</feature>
<dbReference type="SUPFAM" id="SSF46689">
    <property type="entry name" value="Homeodomain-like"/>
    <property type="match status" value="1"/>
</dbReference>
<keyword evidence="2 4" id="KW-0238">DNA-binding</keyword>